<evidence type="ECO:0000313" key="3">
    <source>
        <dbReference type="Proteomes" id="UP001177003"/>
    </source>
</evidence>
<name>A0AA35ZJJ5_LACSI</name>
<dbReference type="EMBL" id="OX465083">
    <property type="protein sequence ID" value="CAI9292822.1"/>
    <property type="molecule type" value="Genomic_DNA"/>
</dbReference>
<accession>A0AA35ZJJ5</accession>
<evidence type="ECO:0000313" key="2">
    <source>
        <dbReference type="EMBL" id="CAI9292822.1"/>
    </source>
</evidence>
<protein>
    <recommendedName>
        <fullName evidence="4">Transmembrane protein</fullName>
    </recommendedName>
</protein>
<keyword evidence="1" id="KW-0812">Transmembrane</keyword>
<dbReference type="AlphaFoldDB" id="A0AA35ZJJ5"/>
<keyword evidence="1" id="KW-1133">Transmembrane helix</keyword>
<reference evidence="2" key="1">
    <citation type="submission" date="2023-04" db="EMBL/GenBank/DDBJ databases">
        <authorList>
            <person name="Vijverberg K."/>
            <person name="Xiong W."/>
            <person name="Schranz E."/>
        </authorList>
    </citation>
    <scope>NUCLEOTIDE SEQUENCE</scope>
</reference>
<evidence type="ECO:0000256" key="1">
    <source>
        <dbReference type="SAM" id="Phobius"/>
    </source>
</evidence>
<feature type="transmembrane region" description="Helical" evidence="1">
    <location>
        <begin position="15"/>
        <end position="34"/>
    </location>
</feature>
<evidence type="ECO:0008006" key="4">
    <source>
        <dbReference type="Google" id="ProtNLM"/>
    </source>
</evidence>
<keyword evidence="1" id="KW-0472">Membrane</keyword>
<organism evidence="2 3">
    <name type="scientific">Lactuca saligna</name>
    <name type="common">Willowleaf lettuce</name>
    <dbReference type="NCBI Taxonomy" id="75948"/>
    <lineage>
        <taxon>Eukaryota</taxon>
        <taxon>Viridiplantae</taxon>
        <taxon>Streptophyta</taxon>
        <taxon>Embryophyta</taxon>
        <taxon>Tracheophyta</taxon>
        <taxon>Spermatophyta</taxon>
        <taxon>Magnoliopsida</taxon>
        <taxon>eudicotyledons</taxon>
        <taxon>Gunneridae</taxon>
        <taxon>Pentapetalae</taxon>
        <taxon>asterids</taxon>
        <taxon>campanulids</taxon>
        <taxon>Asterales</taxon>
        <taxon>Asteraceae</taxon>
        <taxon>Cichorioideae</taxon>
        <taxon>Cichorieae</taxon>
        <taxon>Lactucinae</taxon>
        <taxon>Lactuca</taxon>
    </lineage>
</organism>
<keyword evidence="3" id="KW-1185">Reference proteome</keyword>
<gene>
    <name evidence="2" type="ORF">LSALG_LOCUS31873</name>
</gene>
<dbReference type="Proteomes" id="UP001177003">
    <property type="component" value="Chromosome 7"/>
</dbReference>
<sequence length="120" mass="12216">MDGCWQVGGYDCMVGALWGTIVVIVVGCVVAVGVGHHKLSMNSVVESIGSVVGVCASGCPSSLDGQLLSMVRIDRTWLVVSPSCCDGSLSIISGAWCCFVGFAGLSARPDGANCCDISPT</sequence>
<proteinExistence type="predicted"/>